<dbReference type="RefSeq" id="WP_092724543.1">
    <property type="nucleotide sequence ID" value="NZ_FNNO01000011.1"/>
</dbReference>
<evidence type="ECO:0000313" key="1">
    <source>
        <dbReference type="EMBL" id="SDX23453.1"/>
    </source>
</evidence>
<sequence length="101" mass="11351">MPAYDTLVEALNDAKKRGYTTDFNLEFDALKCKNTGASLNPSQFEIVEFYRFEGFTNPDDSSILYLIESKDATMKGVLVSAYGVYADPISDSMIQKLKVHH</sequence>
<reference evidence="1 2" key="1">
    <citation type="submission" date="2016-10" db="EMBL/GenBank/DDBJ databases">
        <authorList>
            <person name="Varghese N."/>
            <person name="Submissions S."/>
        </authorList>
    </citation>
    <scope>NUCLEOTIDE SEQUENCE [LARGE SCALE GENOMIC DNA]</scope>
    <source>
        <strain evidence="1 2">DSM 25353</strain>
    </source>
</reference>
<evidence type="ECO:0000313" key="2">
    <source>
        <dbReference type="Proteomes" id="UP000198711"/>
    </source>
</evidence>
<accession>A0A8X8IGS6</accession>
<name>A0A8X8IGS6_9BACT</name>
<protein>
    <recommendedName>
        <fullName evidence="3">Phosphoribosylpyrophosphate synthetase</fullName>
    </recommendedName>
</protein>
<keyword evidence="2" id="KW-1185">Reference proteome</keyword>
<evidence type="ECO:0008006" key="3">
    <source>
        <dbReference type="Google" id="ProtNLM"/>
    </source>
</evidence>
<dbReference type="AlphaFoldDB" id="A0A8X8IGS6"/>
<comment type="caution">
    <text evidence="1">The sequence shown here is derived from an EMBL/GenBank/DDBJ whole genome shotgun (WGS) entry which is preliminary data.</text>
</comment>
<proteinExistence type="predicted"/>
<organism evidence="1 2">
    <name type="scientific">Hydrobacter penzbergensis</name>
    <dbReference type="NCBI Taxonomy" id="1235997"/>
    <lineage>
        <taxon>Bacteria</taxon>
        <taxon>Pseudomonadati</taxon>
        <taxon>Bacteroidota</taxon>
        <taxon>Chitinophagia</taxon>
        <taxon>Chitinophagales</taxon>
        <taxon>Chitinophagaceae</taxon>
        <taxon>Hydrobacter</taxon>
    </lineage>
</organism>
<dbReference type="Proteomes" id="UP000198711">
    <property type="component" value="Unassembled WGS sequence"/>
</dbReference>
<gene>
    <name evidence="1" type="ORF">SAMN05444410_11184</name>
</gene>
<dbReference type="EMBL" id="FNNO01000011">
    <property type="protein sequence ID" value="SDX23453.1"/>
    <property type="molecule type" value="Genomic_DNA"/>
</dbReference>